<dbReference type="Gene3D" id="3.30.2090.10">
    <property type="entry name" value="Multidrug efflux transporter AcrB TolC docking domain, DN and DC subdomains"/>
    <property type="match status" value="2"/>
</dbReference>
<evidence type="ECO:0000313" key="3">
    <source>
        <dbReference type="Proteomes" id="UP001597118"/>
    </source>
</evidence>
<sequence length="1027" mass="112875">MNLASYSIKNYQFTLTMVLMVLIVGITTMLSMPRAEDPEMRTPMFPIVVIYPGTSPADMEELVVKPMESRIYGLDNIKQIKTAIYDGLAVVNVEYKFSSDYDSKYQELVREVATFRSILPNDIYDIHVEKVDPDGVSVLQMALVSENASRKALKNVAERLKDELEKIPALKEVKISGLPEQLVKVDVKPDLLAQKKIPLNTVVDAIQSEAANIPGGSVIGGGKSFSVKTSGNYQSIEEIKNTIVYSNGGKNTLLRNVADVYPDFAPDDHTTRLNGYRCLLINAAQKSGENISKTQEAYLPVIEKFKESLPANMDLVLSFDQADNVNNRLSGLGIDFLIAVSLVLITLLPLGGRASLVVMIAIPLSLSIGLILLNAFGFSLNQLSIVGFVVALGLLVDDSIVVVENIERWLREGYSKTEAAIKGTGQIAMAVVGCTAALVIAFMPLMFMPEASGEFIRSLPVAVISTVVASMVVALTVVPFLSSRLLKPHENPEGNIVLRTFQKIIHNTYAVFLDKALKKPVKTVLIALVIFAGSVALIPVIGFSLFPPSEKPQFLINIMAPQQANFLYTDSLTREIEKELAKIPEVEYYTSNVGKGNPRIYYNVAQQNQRTDFAEIFVQLKKETKANEKVEIIERLREKWTTYLGAKIEVKDFEQGVPVISPVEVRLMGDNLDTLQRLAAEVEQMLIETEGTIYVNNPVKNNKVDIRLNVDKEKALSLGVPSVAIDRTVRMAISGFDIARYSNPQSDKDDYKVRLSVPRSSFPDLSVLNNLYVNNVQGSAVPLQQLANLTFESSPVTIKHHNKIRMVSVNSFVKKGFLNDKIINEVIQKMDAKKLPDGYHYQMGGEVESRKESFGGFGTVILVTVFMFIAVLILEFKTFKSTLIVLSVIPLGIVGAVLALMVTGNTLSFVATIGIVALAGIEVKNTILLVDFTNQLRREGMSLDQAIEKAGEIRFLPIILTTLTAIGGLLPIAWSNNPLISPLAIVMIGGLISSTLLSRIVTPVIYKLMPPAIEVEDESKEDNSAIA</sequence>
<feature type="transmembrane region" description="Helical" evidence="1">
    <location>
        <begin position="459"/>
        <end position="481"/>
    </location>
</feature>
<evidence type="ECO:0000313" key="2">
    <source>
        <dbReference type="EMBL" id="MFD1630520.1"/>
    </source>
</evidence>
<dbReference type="RefSeq" id="WP_379662897.1">
    <property type="nucleotide sequence ID" value="NZ_JBHUDG010000017.1"/>
</dbReference>
<dbReference type="InterPro" id="IPR027463">
    <property type="entry name" value="AcrB_DN_DC_subdom"/>
</dbReference>
<feature type="transmembrane region" description="Helical" evidence="1">
    <location>
        <begin position="524"/>
        <end position="546"/>
    </location>
</feature>
<feature type="transmembrane region" description="Helical" evidence="1">
    <location>
        <begin position="980"/>
        <end position="1001"/>
    </location>
</feature>
<keyword evidence="1" id="KW-0812">Transmembrane</keyword>
<dbReference type="Proteomes" id="UP001597118">
    <property type="component" value="Unassembled WGS sequence"/>
</dbReference>
<dbReference type="Gene3D" id="3.30.70.1440">
    <property type="entry name" value="Multidrug efflux transporter AcrB pore domain"/>
    <property type="match status" value="1"/>
</dbReference>
<proteinExistence type="predicted"/>
<feature type="transmembrane region" description="Helical" evidence="1">
    <location>
        <begin position="427"/>
        <end position="447"/>
    </location>
</feature>
<keyword evidence="3" id="KW-1185">Reference proteome</keyword>
<keyword evidence="1" id="KW-0472">Membrane</keyword>
<dbReference type="EMBL" id="JBHUDG010000017">
    <property type="protein sequence ID" value="MFD1630520.1"/>
    <property type="molecule type" value="Genomic_DNA"/>
</dbReference>
<dbReference type="Pfam" id="PF00873">
    <property type="entry name" value="ACR_tran"/>
    <property type="match status" value="1"/>
</dbReference>
<accession>A0ABW4ICP1</accession>
<dbReference type="InterPro" id="IPR001036">
    <property type="entry name" value="Acrflvin-R"/>
</dbReference>
<dbReference type="Gene3D" id="3.30.70.1320">
    <property type="entry name" value="Multidrug efflux transporter AcrB pore domain like"/>
    <property type="match status" value="1"/>
</dbReference>
<evidence type="ECO:0000256" key="1">
    <source>
        <dbReference type="SAM" id="Phobius"/>
    </source>
</evidence>
<feature type="transmembrane region" description="Helical" evidence="1">
    <location>
        <begin position="953"/>
        <end position="974"/>
    </location>
</feature>
<organism evidence="2 3">
    <name type="scientific">Pseudopedobacter beijingensis</name>
    <dbReference type="NCBI Taxonomy" id="1207056"/>
    <lineage>
        <taxon>Bacteria</taxon>
        <taxon>Pseudomonadati</taxon>
        <taxon>Bacteroidota</taxon>
        <taxon>Sphingobacteriia</taxon>
        <taxon>Sphingobacteriales</taxon>
        <taxon>Sphingobacteriaceae</taxon>
        <taxon>Pseudopedobacter</taxon>
    </lineage>
</organism>
<comment type="caution">
    <text evidence="2">The sequence shown here is derived from an EMBL/GenBank/DDBJ whole genome shotgun (WGS) entry which is preliminary data.</text>
</comment>
<dbReference type="PANTHER" id="PTHR32063">
    <property type="match status" value="1"/>
</dbReference>
<feature type="transmembrane region" description="Helical" evidence="1">
    <location>
        <begin position="383"/>
        <end position="406"/>
    </location>
</feature>
<dbReference type="SUPFAM" id="SSF82693">
    <property type="entry name" value="Multidrug efflux transporter AcrB pore domain, PN1, PN2, PC1 and PC2 subdomains"/>
    <property type="match status" value="3"/>
</dbReference>
<feature type="transmembrane region" description="Helical" evidence="1">
    <location>
        <begin position="883"/>
        <end position="903"/>
    </location>
</feature>
<protein>
    <submittedName>
        <fullName evidence="2">Efflux RND transporter permease subunit</fullName>
    </submittedName>
</protein>
<feature type="transmembrane region" description="Helical" evidence="1">
    <location>
        <begin position="854"/>
        <end position="876"/>
    </location>
</feature>
<dbReference type="PRINTS" id="PR00702">
    <property type="entry name" value="ACRIFLAVINRP"/>
</dbReference>
<feature type="transmembrane region" description="Helical" evidence="1">
    <location>
        <begin position="357"/>
        <end position="377"/>
    </location>
</feature>
<dbReference type="SUPFAM" id="SSF82714">
    <property type="entry name" value="Multidrug efflux transporter AcrB TolC docking domain, DN and DC subdomains"/>
    <property type="match status" value="2"/>
</dbReference>
<reference evidence="3" key="1">
    <citation type="journal article" date="2019" name="Int. J. Syst. Evol. Microbiol.">
        <title>The Global Catalogue of Microorganisms (GCM) 10K type strain sequencing project: providing services to taxonomists for standard genome sequencing and annotation.</title>
        <authorList>
            <consortium name="The Broad Institute Genomics Platform"/>
            <consortium name="The Broad Institute Genome Sequencing Center for Infectious Disease"/>
            <person name="Wu L."/>
            <person name="Ma J."/>
        </authorList>
    </citation>
    <scope>NUCLEOTIDE SEQUENCE [LARGE SCALE GENOMIC DNA]</scope>
    <source>
        <strain evidence="3">CCUG 53762</strain>
    </source>
</reference>
<keyword evidence="1" id="KW-1133">Transmembrane helix</keyword>
<dbReference type="Gene3D" id="3.30.70.1430">
    <property type="entry name" value="Multidrug efflux transporter AcrB pore domain"/>
    <property type="match status" value="2"/>
</dbReference>
<feature type="transmembrane region" description="Helical" evidence="1">
    <location>
        <begin position="909"/>
        <end position="932"/>
    </location>
</feature>
<feature type="transmembrane region" description="Helical" evidence="1">
    <location>
        <begin position="329"/>
        <end position="350"/>
    </location>
</feature>
<dbReference type="PANTHER" id="PTHR32063:SF0">
    <property type="entry name" value="SWARMING MOTILITY PROTEIN SWRC"/>
    <property type="match status" value="1"/>
</dbReference>
<dbReference type="SUPFAM" id="SSF82866">
    <property type="entry name" value="Multidrug efflux transporter AcrB transmembrane domain"/>
    <property type="match status" value="2"/>
</dbReference>
<gene>
    <name evidence="2" type="ORF">ACFSAH_11565</name>
</gene>
<feature type="transmembrane region" description="Helical" evidence="1">
    <location>
        <begin position="12"/>
        <end position="32"/>
    </location>
</feature>
<name>A0ABW4ICP1_9SPHI</name>
<dbReference type="Gene3D" id="1.20.1640.10">
    <property type="entry name" value="Multidrug efflux transporter AcrB transmembrane domain"/>
    <property type="match status" value="2"/>
</dbReference>